<gene>
    <name evidence="2" type="ORF">FocTR4_00001119</name>
</gene>
<protein>
    <submittedName>
        <fullName evidence="2">Uncharacterized protein</fullName>
    </submittedName>
</protein>
<evidence type="ECO:0000313" key="2">
    <source>
        <dbReference type="EMBL" id="TXC05071.1"/>
    </source>
</evidence>
<feature type="compositionally biased region" description="Basic and acidic residues" evidence="1">
    <location>
        <begin position="64"/>
        <end position="76"/>
    </location>
</feature>
<name>A0A5C6T5Q9_FUSOC</name>
<feature type="region of interest" description="Disordered" evidence="1">
    <location>
        <begin position="41"/>
        <end position="77"/>
    </location>
</feature>
<organism evidence="2 3">
    <name type="scientific">Fusarium oxysporum f. sp. cubense</name>
    <dbReference type="NCBI Taxonomy" id="61366"/>
    <lineage>
        <taxon>Eukaryota</taxon>
        <taxon>Fungi</taxon>
        <taxon>Dikarya</taxon>
        <taxon>Ascomycota</taxon>
        <taxon>Pezizomycotina</taxon>
        <taxon>Sordariomycetes</taxon>
        <taxon>Hypocreomycetidae</taxon>
        <taxon>Hypocreales</taxon>
        <taxon>Nectriaceae</taxon>
        <taxon>Fusarium</taxon>
        <taxon>Fusarium oxysporum species complex</taxon>
    </lineage>
</organism>
<comment type="caution">
    <text evidence="2">The sequence shown here is derived from an EMBL/GenBank/DDBJ whole genome shotgun (WGS) entry which is preliminary data.</text>
</comment>
<dbReference type="AlphaFoldDB" id="A0A5C6T5Q9"/>
<dbReference type="EMBL" id="VMNF01000007">
    <property type="protein sequence ID" value="TXC05071.1"/>
    <property type="molecule type" value="Genomic_DNA"/>
</dbReference>
<reference evidence="2 3" key="1">
    <citation type="submission" date="2019-07" db="EMBL/GenBank/DDBJ databases">
        <title>The First High-Quality Draft Genome Sequence of the Causal Agent of the Current Panama Disease Epidemic.</title>
        <authorList>
            <person name="Warmington R.J."/>
            <person name="Kay W."/>
            <person name="Jeffries A."/>
            <person name="Bebber D."/>
            <person name="Moore K."/>
            <person name="Studholme D.J."/>
        </authorList>
    </citation>
    <scope>NUCLEOTIDE SEQUENCE [LARGE SCALE GENOMIC DNA]</scope>
    <source>
        <strain evidence="2 3">TR4</strain>
    </source>
</reference>
<sequence>MAISLITPDKTERLLYRSSIRLSGDFPRAKKSGTKRAVAVAGASAVPHRQSKFKSRSGVSEGVSRSDADSVRDETTKTGVFLRSRKPRNQPRTAQRGVDIVDALPKTCKRVDARVGTWTEHAGAAIFISINWEDSLSLPWALSLVPPAQLCCYLYLLSLIVCRASIYARTIPGDLQQIVPRPGHPWRFLAHGDRPAAGMGMGMDMDMDLALG</sequence>
<proteinExistence type="predicted"/>
<evidence type="ECO:0000256" key="1">
    <source>
        <dbReference type="SAM" id="MobiDB-lite"/>
    </source>
</evidence>
<accession>A0A5C6T5Q9</accession>
<evidence type="ECO:0000313" key="3">
    <source>
        <dbReference type="Proteomes" id="UP000321331"/>
    </source>
</evidence>
<dbReference type="Proteomes" id="UP000321331">
    <property type="component" value="Unassembled WGS sequence"/>
</dbReference>